<gene>
    <name evidence="10" type="ORF">KEF29_37780</name>
</gene>
<dbReference type="Pfam" id="PF13620">
    <property type="entry name" value="CarboxypepD_reg"/>
    <property type="match status" value="3"/>
</dbReference>
<keyword evidence="4 8" id="KW-1133">Transmembrane helix</keyword>
<dbReference type="SUPFAM" id="SSF49464">
    <property type="entry name" value="Carboxypeptidase regulatory domain-like"/>
    <property type="match status" value="2"/>
</dbReference>
<dbReference type="Gene3D" id="2.60.40.1120">
    <property type="entry name" value="Carboxypeptidase-like, regulatory domain"/>
    <property type="match status" value="2"/>
</dbReference>
<comment type="caution">
    <text evidence="10">The sequence shown here is derived from an EMBL/GenBank/DDBJ whole genome shotgun (WGS) entry which is preliminary data.</text>
</comment>
<comment type="subcellular location">
    <subcellularLocation>
        <location evidence="1">Cell membrane</location>
        <topology evidence="1">Multi-pass membrane protein</topology>
    </subcellularLocation>
</comment>
<dbReference type="InterPro" id="IPR036259">
    <property type="entry name" value="MFS_trans_sf"/>
</dbReference>
<proteinExistence type="predicted"/>
<dbReference type="SUPFAM" id="SSF49478">
    <property type="entry name" value="Cna protein B-type domain"/>
    <property type="match status" value="1"/>
</dbReference>
<dbReference type="Gene3D" id="1.20.1250.20">
    <property type="entry name" value="MFS general substrate transporter like domains"/>
    <property type="match status" value="2"/>
</dbReference>
<dbReference type="AlphaFoldDB" id="A0A941J625"/>
<keyword evidence="11" id="KW-1185">Reference proteome</keyword>
<dbReference type="Proteomes" id="UP000682308">
    <property type="component" value="Unassembled WGS sequence"/>
</dbReference>
<sequence length="780" mass="78624">MSQALPRPAGDGRSAAPRANAVVAVLAFGGIVVSLMQTLVIPIVPELPRLLNAPASDSAWAVTATLLAAAVATPMTGRLGDMYGKRRMLLVSLVMLVAGSVTAALSDSLVPMIVGRALQGLASGVIPLGISIMRDELPAERLGSATALMSASLGVGGALGLPAAALIADNFDWHALFWSSAGMGAVALVLVPAVVPESEVRTGGRFDLVGGIGMAAGLVCLLLAISKGADWGWSSGTTLGLFAAAVVVLLVWGWWELRVKEPLVDLRTTARRQVLVTNLASIAVGFAMFAMSLVIPQLLQLPEATGYGLGESLLVAGLTMAPSGLVMMATAPVSAALSKAKGPKITLMVGALVVAAGYGLNIVLMSELWHFVLVTCVIGAGIGFTYGAMPALIMGAVPASETGAANSLNTLMRSIGTSTASAVAGVILAQMTTAFGRTALPSEDGFKVVLAIGAGAALLAFVVASFIPRQRVAEGPAGVEPVLDEPVRDEPSVDESAVDEPAVDESAVDALAVDESAVESASVPGRMTGLPVRGRVLGAERAPVAGAAVTLISLCGKQLGRAVSRGDGSYGVDAPGAGSYVLIASSEGYQPQASTIVVAGEPLAYDVLLSGTSGLAGVVRSADSGTPVADAVVIMTDVRGDVLATARTDVLGEFSVTGLVPGPVTLAVNSPKHRPLAQVVEIGGAGTTRVELRLRPGAQVRGTVRGGGAPMGDARVTLVDAAGNVVATTRTGHDGAYAFSDLDTGGYTVIATGYPPQAASVTVSGAGVDDHDIELVHASE</sequence>
<feature type="transmembrane region" description="Helical" evidence="8">
    <location>
        <begin position="275"/>
        <end position="295"/>
    </location>
</feature>
<dbReference type="GO" id="GO:0005886">
    <property type="term" value="C:plasma membrane"/>
    <property type="evidence" value="ECO:0007669"/>
    <property type="project" value="UniProtKB-SubCell"/>
</dbReference>
<keyword evidence="3 8" id="KW-0812">Transmembrane</keyword>
<accession>A0A941J625</accession>
<keyword evidence="6" id="KW-0046">Antibiotic resistance</keyword>
<dbReference type="GO" id="GO:0005975">
    <property type="term" value="P:carbohydrate metabolic process"/>
    <property type="evidence" value="ECO:0007669"/>
    <property type="project" value="UniProtKB-ARBA"/>
</dbReference>
<evidence type="ECO:0000256" key="8">
    <source>
        <dbReference type="SAM" id="Phobius"/>
    </source>
</evidence>
<feature type="transmembrane region" description="Helical" evidence="8">
    <location>
        <begin position="173"/>
        <end position="194"/>
    </location>
</feature>
<dbReference type="CDD" id="cd17504">
    <property type="entry name" value="MFS_MMR_MDR_like"/>
    <property type="match status" value="1"/>
</dbReference>
<dbReference type="PANTHER" id="PTHR42718">
    <property type="entry name" value="MAJOR FACILITATOR SUPERFAMILY MULTIDRUG TRANSPORTER MFSC"/>
    <property type="match status" value="1"/>
</dbReference>
<name>A0A941J625_9ACTN</name>
<dbReference type="InterPro" id="IPR008969">
    <property type="entry name" value="CarboxyPept-like_regulatory"/>
</dbReference>
<evidence type="ECO:0000256" key="5">
    <source>
        <dbReference type="ARBA" id="ARBA00023136"/>
    </source>
</evidence>
<feature type="transmembrane region" description="Helical" evidence="8">
    <location>
        <begin position="448"/>
        <end position="467"/>
    </location>
</feature>
<evidence type="ECO:0000313" key="10">
    <source>
        <dbReference type="EMBL" id="MBR8643261.1"/>
    </source>
</evidence>
<dbReference type="PANTHER" id="PTHR42718:SF9">
    <property type="entry name" value="MAJOR FACILITATOR SUPERFAMILY MULTIDRUG TRANSPORTER MFSC"/>
    <property type="match status" value="1"/>
</dbReference>
<feature type="region of interest" description="Disordered" evidence="7">
    <location>
        <begin position="478"/>
        <end position="501"/>
    </location>
</feature>
<dbReference type="GO" id="GO:0046677">
    <property type="term" value="P:response to antibiotic"/>
    <property type="evidence" value="ECO:0007669"/>
    <property type="project" value="UniProtKB-KW"/>
</dbReference>
<reference evidence="10 11" key="1">
    <citation type="submission" date="2021-04" db="EMBL/GenBank/DDBJ databases">
        <title>Characterization of the biosynthetic gene cluster of new lipopeptides with antitumor activity in the genome of the marine Streptomyces PHM034.</title>
        <authorList>
            <person name="Ceniceros A."/>
            <person name="Canedo L."/>
            <person name="Mendez C."/>
            <person name="Olano C."/>
            <person name="Schleissner C."/>
            <person name="Cuevas C."/>
            <person name="De La Calle F."/>
            <person name="Salas J.A."/>
        </authorList>
    </citation>
    <scope>NUCLEOTIDE SEQUENCE [LARGE SCALE GENOMIC DNA]</scope>
    <source>
        <strain evidence="10 11">PHM034</strain>
    </source>
</reference>
<dbReference type="InterPro" id="IPR011701">
    <property type="entry name" value="MFS"/>
</dbReference>
<evidence type="ECO:0000256" key="4">
    <source>
        <dbReference type="ARBA" id="ARBA00022989"/>
    </source>
</evidence>
<feature type="transmembrane region" description="Helical" evidence="8">
    <location>
        <begin position="415"/>
        <end position="436"/>
    </location>
</feature>
<feature type="transmembrane region" description="Helical" evidence="8">
    <location>
        <begin position="315"/>
        <end position="338"/>
    </location>
</feature>
<dbReference type="InterPro" id="IPR013783">
    <property type="entry name" value="Ig-like_fold"/>
</dbReference>
<dbReference type="InterPro" id="IPR020846">
    <property type="entry name" value="MFS_dom"/>
</dbReference>
<feature type="transmembrane region" description="Helical" evidence="8">
    <location>
        <begin position="21"/>
        <end position="44"/>
    </location>
</feature>
<evidence type="ECO:0000256" key="2">
    <source>
        <dbReference type="ARBA" id="ARBA00022448"/>
    </source>
</evidence>
<keyword evidence="2" id="KW-0813">Transport</keyword>
<feature type="transmembrane region" description="Helical" evidence="8">
    <location>
        <begin position="231"/>
        <end position="255"/>
    </location>
</feature>
<feature type="transmembrane region" description="Helical" evidence="8">
    <location>
        <begin position="206"/>
        <end position="225"/>
    </location>
</feature>
<keyword evidence="5 8" id="KW-0472">Membrane</keyword>
<evidence type="ECO:0000256" key="3">
    <source>
        <dbReference type="ARBA" id="ARBA00022692"/>
    </source>
</evidence>
<dbReference type="PROSITE" id="PS50850">
    <property type="entry name" value="MFS"/>
    <property type="match status" value="1"/>
</dbReference>
<feature type="compositionally biased region" description="Acidic residues" evidence="7">
    <location>
        <begin position="492"/>
        <end position="501"/>
    </location>
</feature>
<feature type="transmembrane region" description="Helical" evidence="8">
    <location>
        <begin position="59"/>
        <end position="76"/>
    </location>
</feature>
<feature type="transmembrane region" description="Helical" evidence="8">
    <location>
        <begin position="345"/>
        <end position="365"/>
    </location>
</feature>
<feature type="transmembrane region" description="Helical" evidence="8">
    <location>
        <begin position="371"/>
        <end position="394"/>
    </location>
</feature>
<evidence type="ECO:0000256" key="7">
    <source>
        <dbReference type="SAM" id="MobiDB-lite"/>
    </source>
</evidence>
<evidence type="ECO:0000259" key="9">
    <source>
        <dbReference type="PROSITE" id="PS50850"/>
    </source>
</evidence>
<dbReference type="EMBL" id="JAGTPG010000002">
    <property type="protein sequence ID" value="MBR8643261.1"/>
    <property type="molecule type" value="Genomic_DNA"/>
</dbReference>
<protein>
    <submittedName>
        <fullName evidence="10">MFS transporter</fullName>
    </submittedName>
</protein>
<dbReference type="SUPFAM" id="SSF103473">
    <property type="entry name" value="MFS general substrate transporter"/>
    <property type="match status" value="1"/>
</dbReference>
<feature type="domain" description="Major facilitator superfamily (MFS) profile" evidence="9">
    <location>
        <begin position="22"/>
        <end position="471"/>
    </location>
</feature>
<feature type="transmembrane region" description="Helical" evidence="8">
    <location>
        <begin position="145"/>
        <end position="167"/>
    </location>
</feature>
<dbReference type="Pfam" id="PF07690">
    <property type="entry name" value="MFS_1"/>
    <property type="match status" value="1"/>
</dbReference>
<dbReference type="GO" id="GO:0022857">
    <property type="term" value="F:transmembrane transporter activity"/>
    <property type="evidence" value="ECO:0007669"/>
    <property type="project" value="InterPro"/>
</dbReference>
<evidence type="ECO:0000256" key="1">
    <source>
        <dbReference type="ARBA" id="ARBA00004651"/>
    </source>
</evidence>
<organism evidence="10 11">
    <name type="scientific">Streptomyces tuirus</name>
    <dbReference type="NCBI Taxonomy" id="68278"/>
    <lineage>
        <taxon>Bacteria</taxon>
        <taxon>Bacillati</taxon>
        <taxon>Actinomycetota</taxon>
        <taxon>Actinomycetes</taxon>
        <taxon>Kitasatosporales</taxon>
        <taxon>Streptomycetaceae</taxon>
        <taxon>Streptomyces</taxon>
    </lineage>
</organism>
<feature type="transmembrane region" description="Helical" evidence="8">
    <location>
        <begin position="88"/>
        <end position="106"/>
    </location>
</feature>
<dbReference type="Gene3D" id="2.60.40.10">
    <property type="entry name" value="Immunoglobulins"/>
    <property type="match status" value="1"/>
</dbReference>
<evidence type="ECO:0000256" key="6">
    <source>
        <dbReference type="ARBA" id="ARBA00023251"/>
    </source>
</evidence>
<evidence type="ECO:0000313" key="11">
    <source>
        <dbReference type="Proteomes" id="UP000682308"/>
    </source>
</evidence>